<name>A0A5C3L1B8_COPMA</name>
<evidence type="ECO:0000256" key="1">
    <source>
        <dbReference type="SAM" id="MobiDB-lite"/>
    </source>
</evidence>
<feature type="domain" description="C2H2-type" evidence="2">
    <location>
        <begin position="111"/>
        <end position="132"/>
    </location>
</feature>
<evidence type="ECO:0000259" key="2">
    <source>
        <dbReference type="PROSITE" id="PS00028"/>
    </source>
</evidence>
<evidence type="ECO:0000313" key="3">
    <source>
        <dbReference type="EMBL" id="TFK26739.1"/>
    </source>
</evidence>
<organism evidence="3 4">
    <name type="scientific">Coprinopsis marcescibilis</name>
    <name type="common">Agaric fungus</name>
    <name type="synonym">Psathyrella marcescibilis</name>
    <dbReference type="NCBI Taxonomy" id="230819"/>
    <lineage>
        <taxon>Eukaryota</taxon>
        <taxon>Fungi</taxon>
        <taxon>Dikarya</taxon>
        <taxon>Basidiomycota</taxon>
        <taxon>Agaricomycotina</taxon>
        <taxon>Agaricomycetes</taxon>
        <taxon>Agaricomycetidae</taxon>
        <taxon>Agaricales</taxon>
        <taxon>Agaricineae</taxon>
        <taxon>Psathyrellaceae</taxon>
        <taxon>Coprinopsis</taxon>
    </lineage>
</organism>
<keyword evidence="4" id="KW-1185">Reference proteome</keyword>
<dbReference type="Proteomes" id="UP000307440">
    <property type="component" value="Unassembled WGS sequence"/>
</dbReference>
<dbReference type="PANTHER" id="PTHR38167">
    <property type="entry name" value="C2H2-TYPE DOMAIN-CONTAINING PROTEIN"/>
    <property type="match status" value="1"/>
</dbReference>
<dbReference type="OrthoDB" id="5422613at2759"/>
<sequence>MESNSTTAEVEVIDLTGIESSDSGSDSESDGEGHDHSGSEAGSEDSEVEIQLNEETRAQLHNAISSVSESRLRHVLKNLIGTDQAVEIALTRELITLKRETQTVVPRWERCMNCELEYDINTRRDEHECSFHTGELEVDEDGFADWDEKTHGPMDTPENRAQYPEEFEWTCCNENGTSRGCVRGEHKPSQASKKRKRSD</sequence>
<feature type="region of interest" description="Disordered" evidence="1">
    <location>
        <begin position="175"/>
        <end position="199"/>
    </location>
</feature>
<dbReference type="STRING" id="230819.A0A5C3L1B8"/>
<feature type="region of interest" description="Disordered" evidence="1">
    <location>
        <begin position="1"/>
        <end position="48"/>
    </location>
</feature>
<accession>A0A5C3L1B8</accession>
<dbReference type="PANTHER" id="PTHR38167:SF1">
    <property type="entry name" value="C2H2-TYPE DOMAIN-CONTAINING PROTEIN"/>
    <property type="match status" value="1"/>
</dbReference>
<proteinExistence type="predicted"/>
<reference evidence="3 4" key="1">
    <citation type="journal article" date="2019" name="Nat. Ecol. Evol.">
        <title>Megaphylogeny resolves global patterns of mushroom evolution.</title>
        <authorList>
            <person name="Varga T."/>
            <person name="Krizsan K."/>
            <person name="Foldi C."/>
            <person name="Dima B."/>
            <person name="Sanchez-Garcia M."/>
            <person name="Sanchez-Ramirez S."/>
            <person name="Szollosi G.J."/>
            <person name="Szarkandi J.G."/>
            <person name="Papp V."/>
            <person name="Albert L."/>
            <person name="Andreopoulos W."/>
            <person name="Angelini C."/>
            <person name="Antonin V."/>
            <person name="Barry K.W."/>
            <person name="Bougher N.L."/>
            <person name="Buchanan P."/>
            <person name="Buyck B."/>
            <person name="Bense V."/>
            <person name="Catcheside P."/>
            <person name="Chovatia M."/>
            <person name="Cooper J."/>
            <person name="Damon W."/>
            <person name="Desjardin D."/>
            <person name="Finy P."/>
            <person name="Geml J."/>
            <person name="Haridas S."/>
            <person name="Hughes K."/>
            <person name="Justo A."/>
            <person name="Karasinski D."/>
            <person name="Kautmanova I."/>
            <person name="Kiss B."/>
            <person name="Kocsube S."/>
            <person name="Kotiranta H."/>
            <person name="LaButti K.M."/>
            <person name="Lechner B.E."/>
            <person name="Liimatainen K."/>
            <person name="Lipzen A."/>
            <person name="Lukacs Z."/>
            <person name="Mihaltcheva S."/>
            <person name="Morgado L.N."/>
            <person name="Niskanen T."/>
            <person name="Noordeloos M.E."/>
            <person name="Ohm R.A."/>
            <person name="Ortiz-Santana B."/>
            <person name="Ovrebo C."/>
            <person name="Racz N."/>
            <person name="Riley R."/>
            <person name="Savchenko A."/>
            <person name="Shiryaev A."/>
            <person name="Soop K."/>
            <person name="Spirin V."/>
            <person name="Szebenyi C."/>
            <person name="Tomsovsky M."/>
            <person name="Tulloss R.E."/>
            <person name="Uehling J."/>
            <person name="Grigoriev I.V."/>
            <person name="Vagvolgyi C."/>
            <person name="Papp T."/>
            <person name="Martin F.M."/>
            <person name="Miettinen O."/>
            <person name="Hibbett D.S."/>
            <person name="Nagy L.G."/>
        </authorList>
    </citation>
    <scope>NUCLEOTIDE SEQUENCE [LARGE SCALE GENOMIC DNA]</scope>
    <source>
        <strain evidence="3 4">CBS 121175</strain>
    </source>
</reference>
<evidence type="ECO:0000313" key="4">
    <source>
        <dbReference type="Proteomes" id="UP000307440"/>
    </source>
</evidence>
<dbReference type="AlphaFoldDB" id="A0A5C3L1B8"/>
<dbReference type="PROSITE" id="PS00028">
    <property type="entry name" value="ZINC_FINGER_C2H2_1"/>
    <property type="match status" value="1"/>
</dbReference>
<protein>
    <recommendedName>
        <fullName evidence="2">C2H2-type domain-containing protein</fullName>
    </recommendedName>
</protein>
<gene>
    <name evidence="3" type="ORF">FA15DRAFT_679361</name>
</gene>
<dbReference type="InterPro" id="IPR013087">
    <property type="entry name" value="Znf_C2H2_type"/>
</dbReference>
<dbReference type="EMBL" id="ML210171">
    <property type="protein sequence ID" value="TFK26739.1"/>
    <property type="molecule type" value="Genomic_DNA"/>
</dbReference>